<dbReference type="EMBL" id="BAAAQT010000005">
    <property type="protein sequence ID" value="GAA2173563.1"/>
    <property type="molecule type" value="Genomic_DNA"/>
</dbReference>
<keyword evidence="4" id="KW-1185">Reference proteome</keyword>
<protein>
    <submittedName>
        <fullName evidence="3">Zinc ribbon domain-containing protein</fullName>
    </submittedName>
</protein>
<feature type="coiled-coil region" evidence="1">
    <location>
        <begin position="60"/>
        <end position="87"/>
    </location>
</feature>
<dbReference type="RefSeq" id="WP_344342468.1">
    <property type="nucleotide sequence ID" value="NZ_BAAAQT010000005.1"/>
</dbReference>
<dbReference type="Gene3D" id="1.10.287.1490">
    <property type="match status" value="1"/>
</dbReference>
<organism evidence="3 4">
    <name type="scientific">Agrococcus versicolor</name>
    <dbReference type="NCBI Taxonomy" id="501482"/>
    <lineage>
        <taxon>Bacteria</taxon>
        <taxon>Bacillati</taxon>
        <taxon>Actinomycetota</taxon>
        <taxon>Actinomycetes</taxon>
        <taxon>Micrococcales</taxon>
        <taxon>Microbacteriaceae</taxon>
        <taxon>Agrococcus</taxon>
    </lineage>
</organism>
<accession>A0ABN3AQN9</accession>
<evidence type="ECO:0000256" key="1">
    <source>
        <dbReference type="SAM" id="Coils"/>
    </source>
</evidence>
<dbReference type="InterPro" id="IPR056003">
    <property type="entry name" value="CT398_CC_hairpin"/>
</dbReference>
<gene>
    <name evidence="3" type="ORF">GCM10009846_16050</name>
</gene>
<evidence type="ECO:0000313" key="3">
    <source>
        <dbReference type="EMBL" id="GAA2173563.1"/>
    </source>
</evidence>
<reference evidence="3 4" key="1">
    <citation type="journal article" date="2019" name="Int. J. Syst. Evol. Microbiol.">
        <title>The Global Catalogue of Microorganisms (GCM) 10K type strain sequencing project: providing services to taxonomists for standard genome sequencing and annotation.</title>
        <authorList>
            <consortium name="The Broad Institute Genomics Platform"/>
            <consortium name="The Broad Institute Genome Sequencing Center for Infectious Disease"/>
            <person name="Wu L."/>
            <person name="Ma J."/>
        </authorList>
    </citation>
    <scope>NUCLEOTIDE SEQUENCE [LARGE SCALE GENOMIC DNA]</scope>
    <source>
        <strain evidence="3 4">JCM 16026</strain>
    </source>
</reference>
<dbReference type="Pfam" id="PF24481">
    <property type="entry name" value="CT398_CC"/>
    <property type="match status" value="1"/>
</dbReference>
<feature type="domain" description="CT398-like coiled coil hairpin" evidence="2">
    <location>
        <begin position="16"/>
        <end position="194"/>
    </location>
</feature>
<dbReference type="Proteomes" id="UP001501599">
    <property type="component" value="Unassembled WGS sequence"/>
</dbReference>
<evidence type="ECO:0000313" key="4">
    <source>
        <dbReference type="Proteomes" id="UP001501599"/>
    </source>
</evidence>
<name>A0ABN3AQN9_9MICO</name>
<comment type="caution">
    <text evidence="3">The sequence shown here is derived from an EMBL/GenBank/DDBJ whole genome shotgun (WGS) entry which is preliminary data.</text>
</comment>
<proteinExistence type="predicted"/>
<evidence type="ECO:0000259" key="2">
    <source>
        <dbReference type="Pfam" id="PF24481"/>
    </source>
</evidence>
<sequence length="246" mass="27217">MALTASPEDQRRLLDLQDVDTRIRQFEHKERLLLDDPEIAASDDALVGHDRTVLERLGAVDDLQAEVRRIEADVQTVEARAKRNRERLQQTSDAKTATAMEHEIASLDKRRGDLEDIELEVMERLEVAEAALAGARAAAEEERARRGRLATARDQGLVGVRDELEAARSDRTRVEATIPADLLALYERQRARYGLGASHLTRRMSSASGVELTSAELYEVRAAAPDAVLLCPSSSAILVRTEDSGL</sequence>
<keyword evidence="1" id="KW-0175">Coiled coil</keyword>